<comment type="catalytic activity">
    <reaction evidence="9 10 11">
        <text>adenosine(37) in tRNA + dimethylallyl diphosphate = N(6)-dimethylallyladenosine(37) in tRNA + diphosphate</text>
        <dbReference type="Rhea" id="RHEA:26482"/>
        <dbReference type="Rhea" id="RHEA-COMP:10162"/>
        <dbReference type="Rhea" id="RHEA-COMP:10375"/>
        <dbReference type="ChEBI" id="CHEBI:33019"/>
        <dbReference type="ChEBI" id="CHEBI:57623"/>
        <dbReference type="ChEBI" id="CHEBI:74411"/>
        <dbReference type="ChEBI" id="CHEBI:74415"/>
        <dbReference type="EC" id="2.5.1.75"/>
    </reaction>
</comment>
<dbReference type="STRING" id="2718.CHUV0807_0758"/>
<comment type="function">
    <text evidence="2 10 12">Catalyzes the transfer of a dimethylallyl group onto the adenine at position 37 in tRNAs that read codons beginning with uridine, leading to the formation of N6-(dimethylallyl)adenosine (i(6)A).</text>
</comment>
<dbReference type="SUPFAM" id="SSF52540">
    <property type="entry name" value="P-loop containing nucleoside triphosphate hydrolases"/>
    <property type="match status" value="2"/>
</dbReference>
<evidence type="ECO:0000256" key="6">
    <source>
        <dbReference type="ARBA" id="ARBA00022741"/>
    </source>
</evidence>
<dbReference type="PANTHER" id="PTHR11088">
    <property type="entry name" value="TRNA DIMETHYLALLYLTRANSFERASE"/>
    <property type="match status" value="1"/>
</dbReference>
<feature type="region of interest" description="Interaction with substrate tRNA" evidence="10">
    <location>
        <begin position="39"/>
        <end position="42"/>
    </location>
</feature>
<evidence type="ECO:0000256" key="7">
    <source>
        <dbReference type="ARBA" id="ARBA00022840"/>
    </source>
</evidence>
<dbReference type="GeneID" id="84788459"/>
<keyword evidence="15" id="KW-1185">Reference proteome</keyword>
<dbReference type="RefSeq" id="WP_004142760.1">
    <property type="nucleotide sequence ID" value="NZ_GG694028.1"/>
</dbReference>
<feature type="binding site" evidence="10">
    <location>
        <begin position="16"/>
        <end position="21"/>
    </location>
    <ligand>
        <name>substrate</name>
    </ligand>
</feature>
<feature type="binding site" evidence="10">
    <location>
        <begin position="14"/>
        <end position="21"/>
    </location>
    <ligand>
        <name>ATP</name>
        <dbReference type="ChEBI" id="CHEBI:30616"/>
    </ligand>
</feature>
<keyword evidence="8 10" id="KW-0460">Magnesium</keyword>
<comment type="subunit">
    <text evidence="10">Monomer.</text>
</comment>
<dbReference type="InterPro" id="IPR018022">
    <property type="entry name" value="IPT"/>
</dbReference>
<proteinExistence type="inferred from homology"/>
<dbReference type="EMBL" id="ACKY01000071">
    <property type="protein sequence ID" value="EEV88435.1"/>
    <property type="molecule type" value="Genomic_DNA"/>
</dbReference>
<evidence type="ECO:0000256" key="4">
    <source>
        <dbReference type="ARBA" id="ARBA00022679"/>
    </source>
</evidence>
<keyword evidence="4 10" id="KW-0808">Transferase</keyword>
<keyword evidence="6 10" id="KW-0547">Nucleotide-binding</keyword>
<dbReference type="Gene3D" id="3.40.50.300">
    <property type="entry name" value="P-loop containing nucleotide triphosphate hydrolases"/>
    <property type="match status" value="1"/>
</dbReference>
<dbReference type="HOGENOM" id="CLU_032616_0_0_6"/>
<evidence type="ECO:0000256" key="5">
    <source>
        <dbReference type="ARBA" id="ARBA00022694"/>
    </source>
</evidence>
<dbReference type="GO" id="GO:0006400">
    <property type="term" value="P:tRNA modification"/>
    <property type="evidence" value="ECO:0007669"/>
    <property type="project" value="TreeGrafter"/>
</dbReference>
<keyword evidence="7 10" id="KW-0067">ATP-binding</keyword>
<name>C8NA92_CARH6</name>
<dbReference type="InterPro" id="IPR039657">
    <property type="entry name" value="Dimethylallyltransferase"/>
</dbReference>
<dbReference type="GO" id="GO:0052381">
    <property type="term" value="F:tRNA dimethylallyltransferase activity"/>
    <property type="evidence" value="ECO:0007669"/>
    <property type="project" value="UniProtKB-UniRule"/>
</dbReference>
<dbReference type="HAMAP" id="MF_00185">
    <property type="entry name" value="IPP_trans"/>
    <property type="match status" value="1"/>
</dbReference>
<evidence type="ECO:0000256" key="13">
    <source>
        <dbReference type="RuleBase" id="RU003785"/>
    </source>
</evidence>
<evidence type="ECO:0000256" key="11">
    <source>
        <dbReference type="RuleBase" id="RU003783"/>
    </source>
</evidence>
<feature type="site" description="Interaction with substrate tRNA" evidence="10">
    <location>
        <position position="105"/>
    </location>
</feature>
<evidence type="ECO:0000256" key="12">
    <source>
        <dbReference type="RuleBase" id="RU003784"/>
    </source>
</evidence>
<dbReference type="Pfam" id="PF01715">
    <property type="entry name" value="IPPT"/>
    <property type="match status" value="1"/>
</dbReference>
<feature type="site" description="Interaction with substrate tRNA" evidence="10">
    <location>
        <position position="127"/>
    </location>
</feature>
<comment type="similarity">
    <text evidence="3 10 13">Belongs to the IPP transferase family.</text>
</comment>
<accession>C8NA92</accession>
<dbReference type="Proteomes" id="UP000004870">
    <property type="component" value="Unassembled WGS sequence"/>
</dbReference>
<dbReference type="Gene3D" id="1.10.20.140">
    <property type="match status" value="1"/>
</dbReference>
<sequence>MGKTALSPVICLIGPTASGKTALAFALADRYPVHLISVDSAQIYRGMNIGSAKPDAATLARYPHALIDILDPEEPYSAGRFATDARREIAAAHARGQIPVLVGGTMLYYHTLYTGIDDLPAADPANRARIEARLAAEGSAALHAELARLDPQTAASIKPNDRQRLVRALELILTTGQTPSALYAAQQTRRPPWPTLAIGLNPARAVLHQRIAERFQMMIAQGFIEEVAALKARPQLSLAAPSMRSVGYRQIWQYLDGASDRESAIEQAIIASRQLAKRQITWMNNRLGRDLAISQYDPLAKPTAALDAIEKYLQQPPAKPI</sequence>
<evidence type="ECO:0000313" key="15">
    <source>
        <dbReference type="Proteomes" id="UP000004870"/>
    </source>
</evidence>
<gene>
    <name evidence="10 14" type="primary">miaA</name>
    <name evidence="14" type="ORF">HMPREF0198_1420</name>
</gene>
<feature type="region of interest" description="Interaction with substrate tRNA" evidence="10">
    <location>
        <begin position="163"/>
        <end position="167"/>
    </location>
</feature>
<dbReference type="NCBIfam" id="TIGR00174">
    <property type="entry name" value="miaA"/>
    <property type="match status" value="1"/>
</dbReference>
<organism evidence="14 15">
    <name type="scientific">Cardiobacterium hominis (strain ATCC 15826 / DSM 8339 / NCTC 10426 / 6573)</name>
    <dbReference type="NCBI Taxonomy" id="638300"/>
    <lineage>
        <taxon>Bacteria</taxon>
        <taxon>Pseudomonadati</taxon>
        <taxon>Pseudomonadota</taxon>
        <taxon>Gammaproteobacteria</taxon>
        <taxon>Cardiobacteriales</taxon>
        <taxon>Cardiobacteriaceae</taxon>
        <taxon>Cardiobacterium</taxon>
    </lineage>
</organism>
<reference evidence="14 15" key="1">
    <citation type="submission" date="2009-08" db="EMBL/GenBank/DDBJ databases">
        <authorList>
            <person name="Qin X."/>
            <person name="Bachman B."/>
            <person name="Battles P."/>
            <person name="Bell A."/>
            <person name="Bess C."/>
            <person name="Bickham C."/>
            <person name="Chaboub L."/>
            <person name="Chen D."/>
            <person name="Coyle M."/>
            <person name="Deiros D.R."/>
            <person name="Dinh H."/>
            <person name="Forbes L."/>
            <person name="Fowler G."/>
            <person name="Francisco L."/>
            <person name="Fu Q."/>
            <person name="Gubbala S."/>
            <person name="Hale W."/>
            <person name="Han Y."/>
            <person name="Hemphill L."/>
            <person name="Highlander S.K."/>
            <person name="Hirani K."/>
            <person name="Hogues M."/>
            <person name="Jackson L."/>
            <person name="Jakkamsetti A."/>
            <person name="Javaid M."/>
            <person name="Jiang H."/>
            <person name="Korchina V."/>
            <person name="Kovar C."/>
            <person name="Lara F."/>
            <person name="Lee S."/>
            <person name="Mata R."/>
            <person name="Mathew T."/>
            <person name="Moen C."/>
            <person name="Morales K."/>
            <person name="Munidasa M."/>
            <person name="Nazareth L."/>
            <person name="Ngo R."/>
            <person name="Nguyen L."/>
            <person name="Okwuonu G."/>
            <person name="Ongeri F."/>
            <person name="Patil S."/>
            <person name="Petrosino J."/>
            <person name="Pham C."/>
            <person name="Pham P."/>
            <person name="Pu L.-L."/>
            <person name="Puazo M."/>
            <person name="Raj R."/>
            <person name="Reid J."/>
            <person name="Rouhana J."/>
            <person name="Saada N."/>
            <person name="Shang Y."/>
            <person name="Simmons D."/>
            <person name="Thornton R."/>
            <person name="Warren J."/>
            <person name="Weissenberger G."/>
            <person name="Zhang J."/>
            <person name="Zhang L."/>
            <person name="Zhou C."/>
            <person name="Zhu D."/>
            <person name="Muzny D."/>
            <person name="Worley K."/>
            <person name="Gibbs R."/>
        </authorList>
    </citation>
    <scope>NUCLEOTIDE SEQUENCE [LARGE SCALE GENOMIC DNA]</scope>
    <source>
        <strain evidence="15">ATCC 15826 / DSM 8339 / NCTC 10426 / 6573</strain>
    </source>
</reference>
<dbReference type="InterPro" id="IPR027417">
    <property type="entry name" value="P-loop_NTPase"/>
</dbReference>
<evidence type="ECO:0000256" key="9">
    <source>
        <dbReference type="ARBA" id="ARBA00049563"/>
    </source>
</evidence>
<dbReference type="AlphaFoldDB" id="C8NA92"/>
<comment type="caution">
    <text evidence="10">Lacks conserved residue(s) required for the propagation of feature annotation.</text>
</comment>
<dbReference type="EC" id="2.5.1.75" evidence="10"/>
<evidence type="ECO:0000256" key="8">
    <source>
        <dbReference type="ARBA" id="ARBA00022842"/>
    </source>
</evidence>
<evidence type="ECO:0000256" key="2">
    <source>
        <dbReference type="ARBA" id="ARBA00003213"/>
    </source>
</evidence>
<comment type="caution">
    <text evidence="14">The sequence shown here is derived from an EMBL/GenBank/DDBJ whole genome shotgun (WGS) entry which is preliminary data.</text>
</comment>
<keyword evidence="5 10" id="KW-0819">tRNA processing</keyword>
<dbReference type="PANTHER" id="PTHR11088:SF60">
    <property type="entry name" value="TRNA DIMETHYLALLYLTRANSFERASE"/>
    <property type="match status" value="1"/>
</dbReference>
<dbReference type="FunFam" id="1.10.20.140:FF:000001">
    <property type="entry name" value="tRNA dimethylallyltransferase"/>
    <property type="match status" value="1"/>
</dbReference>
<dbReference type="OrthoDB" id="9776390at2"/>
<protein>
    <recommendedName>
        <fullName evidence="10">tRNA dimethylallyltransferase</fullName>
        <ecNumber evidence="10">2.5.1.75</ecNumber>
    </recommendedName>
    <alternativeName>
        <fullName evidence="10">Dimethylallyl diphosphate:tRNA dimethylallyltransferase</fullName>
        <shortName evidence="10">DMAPP:tRNA dimethylallyltransferase</shortName>
        <shortName evidence="10">DMATase</shortName>
    </alternativeName>
    <alternativeName>
        <fullName evidence="10">Isopentenyl-diphosphate:tRNA isopentenyltransferase</fullName>
        <shortName evidence="10">IPP transferase</shortName>
        <shortName evidence="10">IPPT</shortName>
        <shortName evidence="10">IPTase</shortName>
    </alternativeName>
</protein>
<evidence type="ECO:0000256" key="10">
    <source>
        <dbReference type="HAMAP-Rule" id="MF_00185"/>
    </source>
</evidence>
<evidence type="ECO:0000313" key="14">
    <source>
        <dbReference type="EMBL" id="EEV88435.1"/>
    </source>
</evidence>
<comment type="cofactor">
    <cofactor evidence="1 10">
        <name>Mg(2+)</name>
        <dbReference type="ChEBI" id="CHEBI:18420"/>
    </cofactor>
</comment>
<evidence type="ECO:0000256" key="1">
    <source>
        <dbReference type="ARBA" id="ARBA00001946"/>
    </source>
</evidence>
<evidence type="ECO:0000256" key="3">
    <source>
        <dbReference type="ARBA" id="ARBA00005842"/>
    </source>
</evidence>
<dbReference type="GO" id="GO:0005524">
    <property type="term" value="F:ATP binding"/>
    <property type="evidence" value="ECO:0007669"/>
    <property type="project" value="UniProtKB-UniRule"/>
</dbReference>